<dbReference type="EMBL" id="JANJQO010001945">
    <property type="protein sequence ID" value="KAJ2968627.1"/>
    <property type="molecule type" value="Genomic_DNA"/>
</dbReference>
<dbReference type="Proteomes" id="UP001143910">
    <property type="component" value="Unassembled WGS sequence"/>
</dbReference>
<protein>
    <submittedName>
        <fullName evidence="1">Uncharacterized protein</fullName>
    </submittedName>
</protein>
<reference evidence="1" key="1">
    <citation type="submission" date="2022-08" db="EMBL/GenBank/DDBJ databases">
        <title>Genome Sequence of Lecanicillium fungicola.</title>
        <authorList>
            <person name="Buettner E."/>
        </authorList>
    </citation>
    <scope>NUCLEOTIDE SEQUENCE</scope>
    <source>
        <strain evidence="1">Babe33</strain>
    </source>
</reference>
<keyword evidence="2" id="KW-1185">Reference proteome</keyword>
<evidence type="ECO:0000313" key="2">
    <source>
        <dbReference type="Proteomes" id="UP001143910"/>
    </source>
</evidence>
<evidence type="ECO:0000313" key="1">
    <source>
        <dbReference type="EMBL" id="KAJ2968627.1"/>
    </source>
</evidence>
<name>A0ACC1MPM8_9HYPO</name>
<gene>
    <name evidence="1" type="ORF">NQ176_g9086</name>
</gene>
<organism evidence="1 2">
    <name type="scientific">Zarea fungicola</name>
    <dbReference type="NCBI Taxonomy" id="93591"/>
    <lineage>
        <taxon>Eukaryota</taxon>
        <taxon>Fungi</taxon>
        <taxon>Dikarya</taxon>
        <taxon>Ascomycota</taxon>
        <taxon>Pezizomycotina</taxon>
        <taxon>Sordariomycetes</taxon>
        <taxon>Hypocreomycetidae</taxon>
        <taxon>Hypocreales</taxon>
        <taxon>Cordycipitaceae</taxon>
        <taxon>Zarea</taxon>
    </lineage>
</organism>
<accession>A0ACC1MPM8</accession>
<proteinExistence type="predicted"/>
<sequence length="479" mass="53879">MAAFLVLLGVFVIARVVYRRWFHPLSHIPGPFIASVSSLYRAYWSLQPEFHDNFKRLHEKYGPIVRYGPNSIIFNDYELLAVAYGRRADKSDFFAANFDTAATFNRKKYEDHVAGKKAIATAYSAPNLRLLESGVNNLISRWLEALRKGTKEHGSVNLQERAGWLAVDAVSLLITGKPLGFIESESDVRGLLYIKDNTFHWLGFLAIQENLSWYVRNTWLGKNLVMARATDKSGVGVFMNERDRMIASAFHKNGDLDRSALVEGSLISSLLNAHVAGNGMSMEDIRAEVLFALLAGSSVTPLNLWTVIFLIAKDGAVRDKLALELERAECQGQIPSKSHITSYEQAKSLPYLHACIQEALRFAPTISQLPRLSPRETGMDLHGKYVPPGFSVSTSPWIIGRNKDLYGEDADVYRPERWLEACPAQLRYWDRNGFHFGYGGRKCAARRFALIQLYKTAAELVLRRGKAPEDLPPSNFVSF</sequence>
<comment type="caution">
    <text evidence="1">The sequence shown here is derived from an EMBL/GenBank/DDBJ whole genome shotgun (WGS) entry which is preliminary data.</text>
</comment>